<dbReference type="Pfam" id="PF00069">
    <property type="entry name" value="Pkinase"/>
    <property type="match status" value="1"/>
</dbReference>
<dbReference type="GO" id="GO:0004674">
    <property type="term" value="F:protein serine/threonine kinase activity"/>
    <property type="evidence" value="ECO:0007669"/>
    <property type="project" value="TreeGrafter"/>
</dbReference>
<sequence length="324" mass="36535">MDLALALDVARYPSLQAAGLRDIKVYANSSGKSQNMLQFNPCSYAFVIDDSQFKFSSSYLSNITDQVPTVVDWAITKQRNCREAKNNALCQKNDLCKDANHTRRGFGLGSVVLIVGSYRTYYEFRKRRLIKLKEMFYDQNGGSLLHEHFLSEPGGGTEIPSLVYEFVTNGSLFDHIGKKDNATTIPWKTRFRIAAETTGVLSYLHSEAATPVIHRDVKSSNLLLDDNFTPKVSDFGPSSLVPMDVTQLSTTVQDILGYHDPEYMHTGQLIEKSDVYSFEIVLVELMTGKQALPFDRPEEDRCFVVKFSSLLKKRRLSRILDNGS</sequence>
<dbReference type="InterPro" id="IPR045274">
    <property type="entry name" value="WAK-like"/>
</dbReference>
<evidence type="ECO:0000259" key="5">
    <source>
        <dbReference type="PROSITE" id="PS50011"/>
    </source>
</evidence>
<evidence type="ECO:0000256" key="4">
    <source>
        <dbReference type="ARBA" id="ARBA00047951"/>
    </source>
</evidence>
<evidence type="ECO:0000313" key="7">
    <source>
        <dbReference type="Proteomes" id="UP001280121"/>
    </source>
</evidence>
<keyword evidence="1" id="KW-0547">Nucleotide-binding</keyword>
<dbReference type="EMBL" id="JANJYI010000008">
    <property type="protein sequence ID" value="KAK2638845.1"/>
    <property type="molecule type" value="Genomic_DNA"/>
</dbReference>
<dbReference type="GO" id="GO:0005886">
    <property type="term" value="C:plasma membrane"/>
    <property type="evidence" value="ECO:0007669"/>
    <property type="project" value="TreeGrafter"/>
</dbReference>
<dbReference type="GO" id="GO:0005524">
    <property type="term" value="F:ATP binding"/>
    <property type="evidence" value="ECO:0007669"/>
    <property type="project" value="UniProtKB-KW"/>
</dbReference>
<proteinExistence type="predicted"/>
<accession>A0AAD9TNM0</accession>
<organism evidence="6 7">
    <name type="scientific">Dipteronia dyeriana</name>
    <dbReference type="NCBI Taxonomy" id="168575"/>
    <lineage>
        <taxon>Eukaryota</taxon>
        <taxon>Viridiplantae</taxon>
        <taxon>Streptophyta</taxon>
        <taxon>Embryophyta</taxon>
        <taxon>Tracheophyta</taxon>
        <taxon>Spermatophyta</taxon>
        <taxon>Magnoliopsida</taxon>
        <taxon>eudicotyledons</taxon>
        <taxon>Gunneridae</taxon>
        <taxon>Pentapetalae</taxon>
        <taxon>rosids</taxon>
        <taxon>malvids</taxon>
        <taxon>Sapindales</taxon>
        <taxon>Sapindaceae</taxon>
        <taxon>Hippocastanoideae</taxon>
        <taxon>Acereae</taxon>
        <taxon>Dipteronia</taxon>
    </lineage>
</organism>
<dbReference type="PROSITE" id="PS00108">
    <property type="entry name" value="PROTEIN_KINASE_ST"/>
    <property type="match status" value="1"/>
</dbReference>
<keyword evidence="2" id="KW-0067">ATP-binding</keyword>
<protein>
    <recommendedName>
        <fullName evidence="5">Protein kinase domain-containing protein</fullName>
    </recommendedName>
</protein>
<gene>
    <name evidence="6" type="ORF">Ddye_026640</name>
</gene>
<reference evidence="6" key="1">
    <citation type="journal article" date="2023" name="Plant J.">
        <title>Genome sequences and population genomics provide insights into the demographic history, inbreeding, and mutation load of two 'living fossil' tree species of Dipteronia.</title>
        <authorList>
            <person name="Feng Y."/>
            <person name="Comes H.P."/>
            <person name="Chen J."/>
            <person name="Zhu S."/>
            <person name="Lu R."/>
            <person name="Zhang X."/>
            <person name="Li P."/>
            <person name="Qiu J."/>
            <person name="Olsen K.M."/>
            <person name="Qiu Y."/>
        </authorList>
    </citation>
    <scope>NUCLEOTIDE SEQUENCE</scope>
    <source>
        <strain evidence="6">KIB01</strain>
    </source>
</reference>
<dbReference type="Proteomes" id="UP001280121">
    <property type="component" value="Unassembled WGS sequence"/>
</dbReference>
<name>A0AAD9TNM0_9ROSI</name>
<evidence type="ECO:0000313" key="6">
    <source>
        <dbReference type="EMBL" id="KAK2638845.1"/>
    </source>
</evidence>
<evidence type="ECO:0000256" key="3">
    <source>
        <dbReference type="ARBA" id="ARBA00047558"/>
    </source>
</evidence>
<dbReference type="InterPro" id="IPR008271">
    <property type="entry name" value="Ser/Thr_kinase_AS"/>
</dbReference>
<evidence type="ECO:0000256" key="2">
    <source>
        <dbReference type="ARBA" id="ARBA00022840"/>
    </source>
</evidence>
<keyword evidence="7" id="KW-1185">Reference proteome</keyword>
<dbReference type="PANTHER" id="PTHR27005:SF468">
    <property type="entry name" value="OS01G0310500 PROTEIN"/>
    <property type="match status" value="1"/>
</dbReference>
<dbReference type="PANTHER" id="PTHR27005">
    <property type="entry name" value="WALL-ASSOCIATED RECEPTOR KINASE-LIKE 21"/>
    <property type="match status" value="1"/>
</dbReference>
<dbReference type="InterPro" id="IPR000719">
    <property type="entry name" value="Prot_kinase_dom"/>
</dbReference>
<dbReference type="SMART" id="SM00220">
    <property type="entry name" value="S_TKc"/>
    <property type="match status" value="1"/>
</dbReference>
<dbReference type="InterPro" id="IPR011009">
    <property type="entry name" value="Kinase-like_dom_sf"/>
</dbReference>
<comment type="catalytic activity">
    <reaction evidence="3">
        <text>L-seryl-[protein] + ATP = O-phospho-L-seryl-[protein] + ADP + H(+)</text>
        <dbReference type="Rhea" id="RHEA:17989"/>
        <dbReference type="Rhea" id="RHEA-COMP:9863"/>
        <dbReference type="Rhea" id="RHEA-COMP:11604"/>
        <dbReference type="ChEBI" id="CHEBI:15378"/>
        <dbReference type="ChEBI" id="CHEBI:29999"/>
        <dbReference type="ChEBI" id="CHEBI:30616"/>
        <dbReference type="ChEBI" id="CHEBI:83421"/>
        <dbReference type="ChEBI" id="CHEBI:456216"/>
    </reaction>
</comment>
<dbReference type="AlphaFoldDB" id="A0AAD9TNM0"/>
<evidence type="ECO:0000256" key="1">
    <source>
        <dbReference type="ARBA" id="ARBA00022741"/>
    </source>
</evidence>
<dbReference type="SUPFAM" id="SSF56112">
    <property type="entry name" value="Protein kinase-like (PK-like)"/>
    <property type="match status" value="1"/>
</dbReference>
<feature type="domain" description="Protein kinase" evidence="5">
    <location>
        <begin position="44"/>
        <end position="324"/>
    </location>
</feature>
<dbReference type="PROSITE" id="PS50011">
    <property type="entry name" value="PROTEIN_KINASE_DOM"/>
    <property type="match status" value="1"/>
</dbReference>
<dbReference type="Gene3D" id="1.10.510.10">
    <property type="entry name" value="Transferase(Phosphotransferase) domain 1"/>
    <property type="match status" value="1"/>
</dbReference>
<comment type="catalytic activity">
    <reaction evidence="4">
        <text>L-threonyl-[protein] + ATP = O-phospho-L-threonyl-[protein] + ADP + H(+)</text>
        <dbReference type="Rhea" id="RHEA:46608"/>
        <dbReference type="Rhea" id="RHEA-COMP:11060"/>
        <dbReference type="Rhea" id="RHEA-COMP:11605"/>
        <dbReference type="ChEBI" id="CHEBI:15378"/>
        <dbReference type="ChEBI" id="CHEBI:30013"/>
        <dbReference type="ChEBI" id="CHEBI:30616"/>
        <dbReference type="ChEBI" id="CHEBI:61977"/>
        <dbReference type="ChEBI" id="CHEBI:456216"/>
    </reaction>
</comment>
<dbReference type="GO" id="GO:0007166">
    <property type="term" value="P:cell surface receptor signaling pathway"/>
    <property type="evidence" value="ECO:0007669"/>
    <property type="project" value="InterPro"/>
</dbReference>
<comment type="caution">
    <text evidence="6">The sequence shown here is derived from an EMBL/GenBank/DDBJ whole genome shotgun (WGS) entry which is preliminary data.</text>
</comment>